<dbReference type="InterPro" id="IPR050695">
    <property type="entry name" value="N-acetylmuramoyl_amidase_3"/>
</dbReference>
<dbReference type="Gene3D" id="3.40.630.40">
    <property type="entry name" value="Zn-dependent exopeptidases"/>
    <property type="match status" value="1"/>
</dbReference>
<dbReference type="InterPro" id="IPR021731">
    <property type="entry name" value="AMIN_dom"/>
</dbReference>
<evidence type="ECO:0000256" key="4">
    <source>
        <dbReference type="SAM" id="SignalP"/>
    </source>
</evidence>
<dbReference type="EMBL" id="SPKJ01000011">
    <property type="protein sequence ID" value="MYZ47185.1"/>
    <property type="molecule type" value="Genomic_DNA"/>
</dbReference>
<comment type="caution">
    <text evidence="6">The sequence shown here is derived from an EMBL/GenBank/DDBJ whole genome shotgun (WGS) entry which is preliminary data.</text>
</comment>
<keyword evidence="3" id="KW-0378">Hydrolase</keyword>
<feature type="chain" id="PRO_5037615915" description="N-acetylmuramoyl-L-alanine amidase" evidence="4">
    <location>
        <begin position="22"/>
        <end position="392"/>
    </location>
</feature>
<dbReference type="GO" id="GO:0030288">
    <property type="term" value="C:outer membrane-bounded periplasmic space"/>
    <property type="evidence" value="ECO:0007669"/>
    <property type="project" value="TreeGrafter"/>
</dbReference>
<dbReference type="OrthoDB" id="9806267at2"/>
<feature type="signal peptide" evidence="4">
    <location>
        <begin position="1"/>
        <end position="21"/>
    </location>
</feature>
<dbReference type="SUPFAM" id="SSF53187">
    <property type="entry name" value="Zn-dependent exopeptidases"/>
    <property type="match status" value="1"/>
</dbReference>
<dbReference type="PANTHER" id="PTHR30404:SF0">
    <property type="entry name" value="N-ACETYLMURAMOYL-L-ALANINE AMIDASE AMIC"/>
    <property type="match status" value="1"/>
</dbReference>
<accession>A0A964T2S3</accession>
<dbReference type="GO" id="GO:0009253">
    <property type="term" value="P:peptidoglycan catabolic process"/>
    <property type="evidence" value="ECO:0007669"/>
    <property type="project" value="InterPro"/>
</dbReference>
<dbReference type="PANTHER" id="PTHR30404">
    <property type="entry name" value="N-ACETYLMURAMOYL-L-ALANINE AMIDASE"/>
    <property type="match status" value="1"/>
</dbReference>
<protein>
    <recommendedName>
        <fullName evidence="2">N-acetylmuramoyl-L-alanine amidase</fullName>
        <ecNumber evidence="2">3.5.1.28</ecNumber>
    </recommendedName>
</protein>
<evidence type="ECO:0000313" key="7">
    <source>
        <dbReference type="Proteomes" id="UP000773614"/>
    </source>
</evidence>
<dbReference type="Pfam" id="PF11741">
    <property type="entry name" value="AMIN"/>
    <property type="match status" value="1"/>
</dbReference>
<dbReference type="InterPro" id="IPR002508">
    <property type="entry name" value="MurNAc-LAA_cat"/>
</dbReference>
<dbReference type="CDD" id="cd02696">
    <property type="entry name" value="MurNAc-LAA"/>
    <property type="match status" value="1"/>
</dbReference>
<gene>
    <name evidence="6" type="ORF">E4O86_05605</name>
</gene>
<sequence length="392" mass="42109">MIRLVLSILFAAASLVAQASAATVSDLRLIGDAGRTRLVVDVSNEPEFALLRLTDPYRLIVDLPDVEFAVASGAGEGRGLVADFRYGLIEAGKGRIVLDLTGPVSVARSFVLPPAGPQPARLVVDLVPAEAGAYAEAAEADKEKVAEAEPSEAVVTEQAAPRSRPVVVIDPGHGGIDSGATGDKGLLEKDVTLAFARAVADKLREGGHVQAFMTRDKDEFLSLNERVEVARAHHASLFVSIHADTVRQDYVRGATVYTVSEEASDALAAAVAERENKSDILAGLSIEDQPDEVATILFDLARRETKNVSVRFARVLVDDLRSDVPLNKSPWRRAAFRVLRAPDVPSVLLELGYLSNQDDEALLTSPEWREKTAERVARAIERFMTGSIASGQ</sequence>
<keyword evidence="7" id="KW-1185">Reference proteome</keyword>
<evidence type="ECO:0000313" key="6">
    <source>
        <dbReference type="EMBL" id="MYZ47185.1"/>
    </source>
</evidence>
<dbReference type="Gene3D" id="2.60.40.3500">
    <property type="match status" value="1"/>
</dbReference>
<evidence type="ECO:0000256" key="3">
    <source>
        <dbReference type="ARBA" id="ARBA00022801"/>
    </source>
</evidence>
<dbReference type="RefSeq" id="WP_161139537.1">
    <property type="nucleotide sequence ID" value="NZ_SPKJ01000011.1"/>
</dbReference>
<dbReference type="Proteomes" id="UP000773614">
    <property type="component" value="Unassembled WGS sequence"/>
</dbReference>
<dbReference type="EC" id="3.5.1.28" evidence="2"/>
<feature type="domain" description="MurNAc-LAA" evidence="5">
    <location>
        <begin position="227"/>
        <end position="381"/>
    </location>
</feature>
<dbReference type="AlphaFoldDB" id="A0A964T2S3"/>
<evidence type="ECO:0000259" key="5">
    <source>
        <dbReference type="SMART" id="SM00646"/>
    </source>
</evidence>
<keyword evidence="4" id="KW-0732">Signal</keyword>
<organism evidence="6 7">
    <name type="scientific">Propylenella binzhouense</name>
    <dbReference type="NCBI Taxonomy" id="2555902"/>
    <lineage>
        <taxon>Bacteria</taxon>
        <taxon>Pseudomonadati</taxon>
        <taxon>Pseudomonadota</taxon>
        <taxon>Alphaproteobacteria</taxon>
        <taxon>Hyphomicrobiales</taxon>
        <taxon>Propylenellaceae</taxon>
        <taxon>Propylenella</taxon>
    </lineage>
</organism>
<dbReference type="GO" id="GO:0008745">
    <property type="term" value="F:N-acetylmuramoyl-L-alanine amidase activity"/>
    <property type="evidence" value="ECO:0007669"/>
    <property type="project" value="UniProtKB-EC"/>
</dbReference>
<dbReference type="SMART" id="SM00646">
    <property type="entry name" value="Ami_3"/>
    <property type="match status" value="1"/>
</dbReference>
<evidence type="ECO:0000256" key="1">
    <source>
        <dbReference type="ARBA" id="ARBA00001561"/>
    </source>
</evidence>
<evidence type="ECO:0000256" key="2">
    <source>
        <dbReference type="ARBA" id="ARBA00011901"/>
    </source>
</evidence>
<proteinExistence type="predicted"/>
<name>A0A964T2S3_9HYPH</name>
<reference evidence="6" key="1">
    <citation type="submission" date="2019-03" db="EMBL/GenBank/DDBJ databases">
        <title>Afifella sp. nov., isolated from activated sludge.</title>
        <authorList>
            <person name="Li Q."/>
            <person name="Liu Y."/>
        </authorList>
    </citation>
    <scope>NUCLEOTIDE SEQUENCE</scope>
    <source>
        <strain evidence="6">L72</strain>
    </source>
</reference>
<comment type="catalytic activity">
    <reaction evidence="1">
        <text>Hydrolyzes the link between N-acetylmuramoyl residues and L-amino acid residues in certain cell-wall glycopeptides.</text>
        <dbReference type="EC" id="3.5.1.28"/>
    </reaction>
</comment>
<dbReference type="Pfam" id="PF01520">
    <property type="entry name" value="Amidase_3"/>
    <property type="match status" value="1"/>
</dbReference>